<organism evidence="20 21">
    <name type="scientific">Edaphochlamys debaryana</name>
    <dbReference type="NCBI Taxonomy" id="47281"/>
    <lineage>
        <taxon>Eukaryota</taxon>
        <taxon>Viridiplantae</taxon>
        <taxon>Chlorophyta</taxon>
        <taxon>core chlorophytes</taxon>
        <taxon>Chlorophyceae</taxon>
        <taxon>CS clade</taxon>
        <taxon>Chlamydomonadales</taxon>
        <taxon>Chlamydomonadales incertae sedis</taxon>
        <taxon>Edaphochlamys</taxon>
    </lineage>
</organism>
<comment type="similarity">
    <text evidence="2">Belongs to the polyprenol kinase family.</text>
</comment>
<keyword evidence="6" id="KW-0812">Transmembrane</keyword>
<evidence type="ECO:0000259" key="19">
    <source>
        <dbReference type="PROSITE" id="PS50865"/>
    </source>
</evidence>
<feature type="compositionally biased region" description="Low complexity" evidence="18">
    <location>
        <begin position="667"/>
        <end position="677"/>
    </location>
</feature>
<comment type="caution">
    <text evidence="20">The sequence shown here is derived from an EMBL/GenBank/DDBJ whole genome shotgun (WGS) entry which is preliminary data.</text>
</comment>
<evidence type="ECO:0000256" key="17">
    <source>
        <dbReference type="PROSITE-ProRule" id="PRU00134"/>
    </source>
</evidence>
<keyword evidence="9" id="KW-0418">Kinase</keyword>
<keyword evidence="4" id="KW-0934">Plastid</keyword>
<evidence type="ECO:0000313" key="20">
    <source>
        <dbReference type="EMBL" id="KAG2485752.1"/>
    </source>
</evidence>
<evidence type="ECO:0000256" key="6">
    <source>
        <dbReference type="ARBA" id="ARBA00022692"/>
    </source>
</evidence>
<evidence type="ECO:0000256" key="14">
    <source>
        <dbReference type="ARBA" id="ARBA00024015"/>
    </source>
</evidence>
<dbReference type="AlphaFoldDB" id="A0A835XLZ1"/>
<dbReference type="InterPro" id="IPR039606">
    <property type="entry name" value="Phytol/farnesol_kinase"/>
</dbReference>
<evidence type="ECO:0000256" key="1">
    <source>
        <dbReference type="ARBA" id="ARBA00004508"/>
    </source>
</evidence>
<dbReference type="PANTHER" id="PTHR32523:SF8">
    <property type="entry name" value="DOLICHOL KINASE"/>
    <property type="match status" value="1"/>
</dbReference>
<dbReference type="GO" id="GO:0016020">
    <property type="term" value="C:membrane"/>
    <property type="evidence" value="ECO:0007669"/>
    <property type="project" value="UniProtKB-SubCell"/>
</dbReference>
<evidence type="ECO:0000256" key="11">
    <source>
        <dbReference type="ARBA" id="ARBA00022946"/>
    </source>
</evidence>
<dbReference type="OrthoDB" id="552275at2759"/>
<dbReference type="GO" id="GO:0008270">
    <property type="term" value="F:zinc ion binding"/>
    <property type="evidence" value="ECO:0007669"/>
    <property type="project" value="UniProtKB-KW"/>
</dbReference>
<comment type="catalytic activity">
    <reaction evidence="16">
        <text>phytol + CTP = phytyl phosphate + CDP + H(+)</text>
        <dbReference type="Rhea" id="RHEA:38055"/>
        <dbReference type="ChEBI" id="CHEBI:15378"/>
        <dbReference type="ChEBI" id="CHEBI:17327"/>
        <dbReference type="ChEBI" id="CHEBI:37563"/>
        <dbReference type="ChEBI" id="CHEBI:58069"/>
        <dbReference type="ChEBI" id="CHEBI:75483"/>
        <dbReference type="EC" id="2.7.1.182"/>
    </reaction>
</comment>
<keyword evidence="8 17" id="KW-0863">Zinc-finger</keyword>
<protein>
    <recommendedName>
        <fullName evidence="15">phytol kinase</fullName>
        <ecNumber evidence="15">2.7.1.182</ecNumber>
    </recommendedName>
</protein>
<dbReference type="InterPro" id="IPR002893">
    <property type="entry name" value="Znf_MYND"/>
</dbReference>
<evidence type="ECO:0000256" key="10">
    <source>
        <dbReference type="ARBA" id="ARBA00022833"/>
    </source>
</evidence>
<dbReference type="Pfam" id="PF01753">
    <property type="entry name" value="zf-MYND"/>
    <property type="match status" value="1"/>
</dbReference>
<evidence type="ECO:0000313" key="21">
    <source>
        <dbReference type="Proteomes" id="UP000612055"/>
    </source>
</evidence>
<keyword evidence="7" id="KW-0479">Metal-binding</keyword>
<keyword evidence="13" id="KW-0472">Membrane</keyword>
<evidence type="ECO:0000256" key="18">
    <source>
        <dbReference type="SAM" id="MobiDB-lite"/>
    </source>
</evidence>
<dbReference type="EC" id="2.7.1.182" evidence="15"/>
<dbReference type="SUPFAM" id="SSF144232">
    <property type="entry name" value="HIT/MYND zinc finger-like"/>
    <property type="match status" value="1"/>
</dbReference>
<dbReference type="PANTHER" id="PTHR32523">
    <property type="entry name" value="PHYTOL KINASE 1, CHLOROPLASTIC"/>
    <property type="match status" value="1"/>
</dbReference>
<comment type="pathway">
    <text evidence="14">Cofactor biosynthesis; tocopherol biosynthesis.</text>
</comment>
<dbReference type="Gene3D" id="6.10.140.2220">
    <property type="match status" value="1"/>
</dbReference>
<keyword evidence="5" id="KW-0808">Transferase</keyword>
<proteinExistence type="inferred from homology"/>
<dbReference type="GO" id="GO:0009507">
    <property type="term" value="C:chloroplast"/>
    <property type="evidence" value="ECO:0007669"/>
    <property type="project" value="UniProtKB-SubCell"/>
</dbReference>
<keyword evidence="10" id="KW-0862">Zinc</keyword>
<gene>
    <name evidence="20" type="ORF">HYH03_015561</name>
</gene>
<sequence>MDSSDRMRRLYMSGRREEEEQRNQELSDAEAALEEVRAGLGYGSGGWGAASPESRLQWLDGCAAEGVPAWTLRHLRALPAPIAAACRTTASFDTIRIAVDLSELTIHGAGLCLTAYNEVLLGLLEEYEGHAAHIRTLAAPFISVDFLYAASRAASNAADLARHLQLSATQAQVSANVPETLAARSADIGIRFAIFTGHSLLLASSLLQNEALSAAPLPPLVPRLAAAVRDSQLPAGVARALMTCPRPNSPVVPGQGAGGAGSPWGPVAQMGVPVWPAVPDSLWALAVLTETALHLHGCGGAVALSAGSALGAALAHPHVASLRLALLQTLWERAGLGPRAAGQCSGSGGGEPHVWVFSCIALVAVGMWQEGRQGLLPAPDDARLPAEPGVPPGLQLARAAARTAEALCRLSRSQGLARGFSAEQRRQLLTETCLSHLLPFTNPRRPRSPEELPHWAEASAWVVAAALEGLEAAAAECAGEEKVAAMGSGGAVDLATALASAVRAAATMASELESARLTASQREGLAASLRHAGLAASLDHALRLAFAAADRAAAPGASEGDRRLAAVLGNLLPYTSDLLSALTPACGSAAAWDVSGVALTLAKRASLVARGLEAAEATAAATPAGAVQACLGGPRGSSPGSLAAALGRCGALLRRRWEGLPEGGRGAAAEPAPAGHSPAGGGAPEGELGAYFFQAAGRLAAQLGADAAACELRSTSPEDPSLQALTRTGAAAALTECLAHASALCSAPGRLAAARLLACQPHRLIAAACKLLVAWRSAGGDPDEVEPRGRLEAVLSLTALRLAAHPSLSARVRRWLVPSAGQWEEAAGGEASSAADALEGAEEHGVDAAAGAQMVAAAAAEAGTEAERGCLVQAWGEGWRSHDGWRMADGSSFSPPLTLLRLARGGGAGGGRGADWEADADAAFRSGAMGLLVWAEGAEAGGSPTPPQLPEGMIQGPREASSPEAMRAAAAALRTPLPPHLKAPPEGRALPKLRVCGFPGCASFGGRSEAGLALRPCGGCRAVRYCGPGCQRAHWREGHQGECGALAEAAARAATGAGE</sequence>
<evidence type="ECO:0000256" key="3">
    <source>
        <dbReference type="ARBA" id="ARBA00022528"/>
    </source>
</evidence>
<dbReference type="GO" id="GO:0010276">
    <property type="term" value="F:phytol kinase activity"/>
    <property type="evidence" value="ECO:0007669"/>
    <property type="project" value="UniProtKB-EC"/>
</dbReference>
<keyword evidence="11" id="KW-0809">Transit peptide</keyword>
<keyword evidence="12" id="KW-1133">Transmembrane helix</keyword>
<dbReference type="Proteomes" id="UP000612055">
    <property type="component" value="Unassembled WGS sequence"/>
</dbReference>
<evidence type="ECO:0000256" key="13">
    <source>
        <dbReference type="ARBA" id="ARBA00023136"/>
    </source>
</evidence>
<accession>A0A835XLZ1</accession>
<reference evidence="20" key="1">
    <citation type="journal article" date="2020" name="bioRxiv">
        <title>Comparative genomics of Chlamydomonas.</title>
        <authorList>
            <person name="Craig R.J."/>
            <person name="Hasan A.R."/>
            <person name="Ness R.W."/>
            <person name="Keightley P.D."/>
        </authorList>
    </citation>
    <scope>NUCLEOTIDE SEQUENCE</scope>
    <source>
        <strain evidence="20">CCAP 11/70</strain>
    </source>
</reference>
<feature type="compositionally biased region" description="Basic and acidic residues" evidence="18">
    <location>
        <begin position="1"/>
        <end position="25"/>
    </location>
</feature>
<evidence type="ECO:0000256" key="2">
    <source>
        <dbReference type="ARBA" id="ARBA00010794"/>
    </source>
</evidence>
<evidence type="ECO:0000256" key="12">
    <source>
        <dbReference type="ARBA" id="ARBA00022989"/>
    </source>
</evidence>
<evidence type="ECO:0000256" key="5">
    <source>
        <dbReference type="ARBA" id="ARBA00022679"/>
    </source>
</evidence>
<evidence type="ECO:0000256" key="15">
    <source>
        <dbReference type="ARBA" id="ARBA00039024"/>
    </source>
</evidence>
<feature type="region of interest" description="Disordered" evidence="18">
    <location>
        <begin position="1"/>
        <end position="27"/>
    </location>
</feature>
<evidence type="ECO:0000256" key="9">
    <source>
        <dbReference type="ARBA" id="ARBA00022777"/>
    </source>
</evidence>
<evidence type="ECO:0000256" key="16">
    <source>
        <dbReference type="ARBA" id="ARBA00048889"/>
    </source>
</evidence>
<feature type="domain" description="MYND-type" evidence="19">
    <location>
        <begin position="1001"/>
        <end position="1043"/>
    </location>
</feature>
<keyword evidence="21" id="KW-1185">Reference proteome</keyword>
<evidence type="ECO:0000256" key="8">
    <source>
        <dbReference type="ARBA" id="ARBA00022771"/>
    </source>
</evidence>
<comment type="subcellular location">
    <subcellularLocation>
        <location evidence="1">Plastid</location>
        <location evidence="1">Chloroplast membrane</location>
        <topology evidence="1">Multi-pass membrane protein</topology>
    </subcellularLocation>
</comment>
<evidence type="ECO:0000256" key="4">
    <source>
        <dbReference type="ARBA" id="ARBA00022640"/>
    </source>
</evidence>
<feature type="region of interest" description="Disordered" evidence="18">
    <location>
        <begin position="662"/>
        <end position="681"/>
    </location>
</feature>
<keyword evidence="3" id="KW-0150">Chloroplast</keyword>
<dbReference type="EMBL" id="JAEHOE010000123">
    <property type="protein sequence ID" value="KAG2485752.1"/>
    <property type="molecule type" value="Genomic_DNA"/>
</dbReference>
<evidence type="ECO:0000256" key="7">
    <source>
        <dbReference type="ARBA" id="ARBA00022723"/>
    </source>
</evidence>
<dbReference type="PROSITE" id="PS50865">
    <property type="entry name" value="ZF_MYND_2"/>
    <property type="match status" value="1"/>
</dbReference>
<name>A0A835XLZ1_9CHLO</name>